<gene>
    <name evidence="1" type="ORF">GCM10010913_27100</name>
</gene>
<proteinExistence type="predicted"/>
<name>A0ABQ1VZB0_9BACL</name>
<comment type="caution">
    <text evidence="1">The sequence shown here is derived from an EMBL/GenBank/DDBJ whole genome shotgun (WGS) entry which is preliminary data.</text>
</comment>
<evidence type="ECO:0000313" key="1">
    <source>
        <dbReference type="EMBL" id="GGG03885.1"/>
    </source>
</evidence>
<reference evidence="2" key="1">
    <citation type="journal article" date="2019" name="Int. J. Syst. Evol. Microbiol.">
        <title>The Global Catalogue of Microorganisms (GCM) 10K type strain sequencing project: providing services to taxonomists for standard genome sequencing and annotation.</title>
        <authorList>
            <consortium name="The Broad Institute Genomics Platform"/>
            <consortium name="The Broad Institute Genome Sequencing Center for Infectious Disease"/>
            <person name="Wu L."/>
            <person name="Ma J."/>
        </authorList>
    </citation>
    <scope>NUCLEOTIDE SEQUENCE [LARGE SCALE GENOMIC DNA]</scope>
    <source>
        <strain evidence="2">CGMCC 1.15420</strain>
    </source>
</reference>
<evidence type="ECO:0000313" key="2">
    <source>
        <dbReference type="Proteomes" id="UP000608420"/>
    </source>
</evidence>
<sequence length="62" mass="7099">MDIRMYKEGEMGVYYGKITSERPSAGNTRPVQLAWMGYPFKLKDVRNPPSACNLGVGFYFFL</sequence>
<dbReference type="EMBL" id="BMIW01000019">
    <property type="protein sequence ID" value="GGG03885.1"/>
    <property type="molecule type" value="Genomic_DNA"/>
</dbReference>
<accession>A0ABQ1VZB0</accession>
<keyword evidence="2" id="KW-1185">Reference proteome</keyword>
<organism evidence="1 2">
    <name type="scientific">Paenibacillus aceti</name>
    <dbReference type="NCBI Taxonomy" id="1820010"/>
    <lineage>
        <taxon>Bacteria</taxon>
        <taxon>Bacillati</taxon>
        <taxon>Bacillota</taxon>
        <taxon>Bacilli</taxon>
        <taxon>Bacillales</taxon>
        <taxon>Paenibacillaceae</taxon>
        <taxon>Paenibacillus</taxon>
    </lineage>
</organism>
<dbReference type="Proteomes" id="UP000608420">
    <property type="component" value="Unassembled WGS sequence"/>
</dbReference>
<protein>
    <submittedName>
        <fullName evidence="1">Uncharacterized protein</fullName>
    </submittedName>
</protein>